<evidence type="ECO:0000313" key="3">
    <source>
        <dbReference type="EMBL" id="GAA1954464.1"/>
    </source>
</evidence>
<proteinExistence type="predicted"/>
<evidence type="ECO:0000256" key="2">
    <source>
        <dbReference type="SAM" id="Phobius"/>
    </source>
</evidence>
<accession>A0ABN2QLL4</accession>
<sequence length="481" mass="49381">MPSQTWVHGTVTASKLVEAAAGGTGNAPGNGAPTGLGTQDKMNNQLTIQITDGPTKGTSATVTVGVDPATPKYAVGDDLVLVYDRSQPPEGQYDIRDFQRGPPLMSLAIVFALFVVVVGRWRGVGAIAALAVSFGVLIKFTLPAIVAGENSIEVAAVTAGVILFAAMYATHGVSVRTSVAVLGTALSLVLIGGLGMVSTELAHLTGLGEDTAQTVAGLFGKVDVQGLLLAGIIIGALGVLNDVTATQVSSVWELKAADPSLGAGELFRAGMRIGRDHIGSTVNTLVLAYAGGSLPLFVLLTTSSQGWSGAAGAEVVAEEIVRTLVGSIGLAAAVPITTGLAAFFAAGEDLDDDEDDAASLSYSDLQERRGRRRGVIDDLSDDTPVTDDTLAGARLGRNSASAGRVSPVSRMPESRRSGEWNLDGTRAGAGAGSGGGDNRDLRRAAPRPMPYPAPPQQPAPDPYGQTPYGSSDPFENPQYYQ</sequence>
<dbReference type="Proteomes" id="UP001499854">
    <property type="component" value="Unassembled WGS sequence"/>
</dbReference>
<dbReference type="Pfam" id="PF07907">
    <property type="entry name" value="YibE_F"/>
    <property type="match status" value="1"/>
</dbReference>
<feature type="transmembrane region" description="Helical" evidence="2">
    <location>
        <begin position="179"/>
        <end position="197"/>
    </location>
</feature>
<dbReference type="PANTHER" id="PTHR41771:SF1">
    <property type="entry name" value="MEMBRANE PROTEIN"/>
    <property type="match status" value="1"/>
</dbReference>
<keyword evidence="2" id="KW-1133">Transmembrane helix</keyword>
<feature type="compositionally biased region" description="Pro residues" evidence="1">
    <location>
        <begin position="447"/>
        <end position="461"/>
    </location>
</feature>
<feature type="transmembrane region" description="Helical" evidence="2">
    <location>
        <begin position="154"/>
        <end position="173"/>
    </location>
</feature>
<evidence type="ECO:0000313" key="4">
    <source>
        <dbReference type="Proteomes" id="UP001499854"/>
    </source>
</evidence>
<evidence type="ECO:0000256" key="1">
    <source>
        <dbReference type="SAM" id="MobiDB-lite"/>
    </source>
</evidence>
<feature type="transmembrane region" description="Helical" evidence="2">
    <location>
        <begin position="104"/>
        <end position="121"/>
    </location>
</feature>
<keyword evidence="2" id="KW-0812">Transmembrane</keyword>
<keyword evidence="2" id="KW-0472">Membrane</keyword>
<keyword evidence="4" id="KW-1185">Reference proteome</keyword>
<dbReference type="PANTHER" id="PTHR41771">
    <property type="entry name" value="MEMBRANE PROTEIN-RELATED"/>
    <property type="match status" value="1"/>
</dbReference>
<reference evidence="3 4" key="1">
    <citation type="journal article" date="2019" name="Int. J. Syst. Evol. Microbiol.">
        <title>The Global Catalogue of Microorganisms (GCM) 10K type strain sequencing project: providing services to taxonomists for standard genome sequencing and annotation.</title>
        <authorList>
            <consortium name="The Broad Institute Genomics Platform"/>
            <consortium name="The Broad Institute Genome Sequencing Center for Infectious Disease"/>
            <person name="Wu L."/>
            <person name="Ma J."/>
        </authorList>
    </citation>
    <scope>NUCLEOTIDE SEQUENCE [LARGE SCALE GENOMIC DNA]</scope>
    <source>
        <strain evidence="3 4">JCM 16013</strain>
    </source>
</reference>
<dbReference type="InterPro" id="IPR012507">
    <property type="entry name" value="YibE_F"/>
</dbReference>
<protein>
    <recommendedName>
        <fullName evidence="5">YibE/F family protein</fullName>
    </recommendedName>
</protein>
<feature type="region of interest" description="Disordered" evidence="1">
    <location>
        <begin position="373"/>
        <end position="481"/>
    </location>
</feature>
<dbReference type="EMBL" id="BAAAQM010000003">
    <property type="protein sequence ID" value="GAA1954464.1"/>
    <property type="molecule type" value="Genomic_DNA"/>
</dbReference>
<evidence type="ECO:0008006" key="5">
    <source>
        <dbReference type="Google" id="ProtNLM"/>
    </source>
</evidence>
<organism evidence="3 4">
    <name type="scientific">Catenulispora subtropica</name>
    <dbReference type="NCBI Taxonomy" id="450798"/>
    <lineage>
        <taxon>Bacteria</taxon>
        <taxon>Bacillati</taxon>
        <taxon>Actinomycetota</taxon>
        <taxon>Actinomycetes</taxon>
        <taxon>Catenulisporales</taxon>
        <taxon>Catenulisporaceae</taxon>
        <taxon>Catenulispora</taxon>
    </lineage>
</organism>
<feature type="transmembrane region" description="Helical" evidence="2">
    <location>
        <begin position="218"/>
        <end position="240"/>
    </location>
</feature>
<comment type="caution">
    <text evidence="3">The sequence shown here is derived from an EMBL/GenBank/DDBJ whole genome shotgun (WGS) entry which is preliminary data.</text>
</comment>
<feature type="compositionally biased region" description="Gly residues" evidence="1">
    <location>
        <begin position="427"/>
        <end position="436"/>
    </location>
</feature>
<gene>
    <name evidence="3" type="ORF">GCM10009838_07380</name>
</gene>
<name>A0ABN2QLL4_9ACTN</name>
<feature type="transmembrane region" description="Helical" evidence="2">
    <location>
        <begin position="127"/>
        <end position="147"/>
    </location>
</feature>